<organism evidence="19 20">
    <name type="scientific">Oidiodendron maius (strain Zn)</name>
    <dbReference type="NCBI Taxonomy" id="913774"/>
    <lineage>
        <taxon>Eukaryota</taxon>
        <taxon>Fungi</taxon>
        <taxon>Dikarya</taxon>
        <taxon>Ascomycota</taxon>
        <taxon>Pezizomycotina</taxon>
        <taxon>Leotiomycetes</taxon>
        <taxon>Leotiomycetes incertae sedis</taxon>
        <taxon>Myxotrichaceae</taxon>
        <taxon>Oidiodendron</taxon>
    </lineage>
</organism>
<evidence type="ECO:0000256" key="5">
    <source>
        <dbReference type="ARBA" id="ARBA00022617"/>
    </source>
</evidence>
<dbReference type="PANTHER" id="PTHR10578">
    <property type="entry name" value="S -2-HYDROXY-ACID OXIDASE-RELATED"/>
    <property type="match status" value="1"/>
</dbReference>
<dbReference type="Gene3D" id="3.10.120.10">
    <property type="entry name" value="Cytochrome b5-like heme/steroid binding domain"/>
    <property type="match status" value="1"/>
</dbReference>
<keyword evidence="6" id="KW-0285">Flavoprotein</keyword>
<dbReference type="Pfam" id="PF01070">
    <property type="entry name" value="FMN_dh"/>
    <property type="match status" value="1"/>
</dbReference>
<dbReference type="FunFam" id="3.20.20.70:FF:000062">
    <property type="entry name" value="Cytochrome b2, mitochondrial, putative"/>
    <property type="match status" value="1"/>
</dbReference>
<evidence type="ECO:0000259" key="18">
    <source>
        <dbReference type="PROSITE" id="PS51349"/>
    </source>
</evidence>
<dbReference type="InterPro" id="IPR001199">
    <property type="entry name" value="Cyt_B5-like_heme/steroid-bd"/>
</dbReference>
<evidence type="ECO:0000256" key="16">
    <source>
        <dbReference type="ARBA" id="ARBA00068515"/>
    </source>
</evidence>
<dbReference type="PANTHER" id="PTHR10578:SF104">
    <property type="entry name" value="CYTOCHROME B2, MITOCHONDRIAL-RELATED"/>
    <property type="match status" value="1"/>
</dbReference>
<dbReference type="SUPFAM" id="SSF55856">
    <property type="entry name" value="Cytochrome b5-like heme/steroid binding domain"/>
    <property type="match status" value="1"/>
</dbReference>
<evidence type="ECO:0000256" key="13">
    <source>
        <dbReference type="ARBA" id="ARBA00061137"/>
    </source>
</evidence>
<dbReference type="InterPro" id="IPR037396">
    <property type="entry name" value="FMN_HAD"/>
</dbReference>
<comment type="cofactor">
    <cofactor evidence="2">
        <name>heme b</name>
        <dbReference type="ChEBI" id="CHEBI:60344"/>
    </cofactor>
</comment>
<dbReference type="EMBL" id="KN832871">
    <property type="protein sequence ID" value="KIN06293.1"/>
    <property type="molecule type" value="Genomic_DNA"/>
</dbReference>
<dbReference type="SMART" id="SM01117">
    <property type="entry name" value="Cyt-b5"/>
    <property type="match status" value="1"/>
</dbReference>
<evidence type="ECO:0000313" key="19">
    <source>
        <dbReference type="EMBL" id="KIN06293.1"/>
    </source>
</evidence>
<feature type="domain" description="FMN hydroxy acid dehydrogenase" evidence="18">
    <location>
        <begin position="104"/>
        <end position="473"/>
    </location>
</feature>
<dbReference type="InterPro" id="IPR013785">
    <property type="entry name" value="Aldolase_TIM"/>
</dbReference>
<keyword evidence="10" id="KW-0408">Iron</keyword>
<dbReference type="OrthoDB" id="1925334at2759"/>
<dbReference type="Pfam" id="PF00173">
    <property type="entry name" value="Cyt-b5"/>
    <property type="match status" value="1"/>
</dbReference>
<comment type="cofactor">
    <cofactor evidence="1">
        <name>FMN</name>
        <dbReference type="ChEBI" id="CHEBI:58210"/>
    </cofactor>
</comment>
<evidence type="ECO:0000256" key="7">
    <source>
        <dbReference type="ARBA" id="ARBA00022643"/>
    </source>
</evidence>
<evidence type="ECO:0000256" key="12">
    <source>
        <dbReference type="ARBA" id="ARBA00052399"/>
    </source>
</evidence>
<comment type="similarity">
    <text evidence="13">In the C-terminal section; belongs to the FMN-dependent alpha-hydroxy acid dehydrogenase family.</text>
</comment>
<evidence type="ECO:0000256" key="11">
    <source>
        <dbReference type="ARBA" id="ARBA00023128"/>
    </source>
</evidence>
<keyword evidence="20" id="KW-1185">Reference proteome</keyword>
<evidence type="ECO:0000256" key="9">
    <source>
        <dbReference type="ARBA" id="ARBA00023002"/>
    </source>
</evidence>
<evidence type="ECO:0000256" key="8">
    <source>
        <dbReference type="ARBA" id="ARBA00022723"/>
    </source>
</evidence>
<dbReference type="GO" id="GO:0004460">
    <property type="term" value="F:L-lactate dehydrogenase (cytochrome) activity"/>
    <property type="evidence" value="ECO:0007669"/>
    <property type="project" value="UniProtKB-EC"/>
</dbReference>
<accession>A0A0C3DW24</accession>
<comment type="catalytic activity">
    <reaction evidence="12">
        <text>(S)-lactate + 2 Fe(III)-[cytochrome c] = 2 Fe(II)-[cytochrome c] + pyruvate + 2 H(+)</text>
        <dbReference type="Rhea" id="RHEA:19909"/>
        <dbReference type="Rhea" id="RHEA-COMP:10350"/>
        <dbReference type="Rhea" id="RHEA-COMP:14399"/>
        <dbReference type="ChEBI" id="CHEBI:15361"/>
        <dbReference type="ChEBI" id="CHEBI:15378"/>
        <dbReference type="ChEBI" id="CHEBI:16651"/>
        <dbReference type="ChEBI" id="CHEBI:29033"/>
        <dbReference type="ChEBI" id="CHEBI:29034"/>
        <dbReference type="EC" id="1.1.2.3"/>
    </reaction>
    <physiologicalReaction direction="left-to-right" evidence="12">
        <dbReference type="Rhea" id="RHEA:19910"/>
    </physiologicalReaction>
</comment>
<name>A0A0C3DW24_OIDMZ</name>
<evidence type="ECO:0000256" key="15">
    <source>
        <dbReference type="ARBA" id="ARBA00066458"/>
    </source>
</evidence>
<evidence type="ECO:0000256" key="4">
    <source>
        <dbReference type="ARBA" id="ARBA00011881"/>
    </source>
</evidence>
<reference evidence="20" key="2">
    <citation type="submission" date="2015-01" db="EMBL/GenBank/DDBJ databases">
        <title>Evolutionary Origins and Diversification of the Mycorrhizal Mutualists.</title>
        <authorList>
            <consortium name="DOE Joint Genome Institute"/>
            <consortium name="Mycorrhizal Genomics Consortium"/>
            <person name="Kohler A."/>
            <person name="Kuo A."/>
            <person name="Nagy L.G."/>
            <person name="Floudas D."/>
            <person name="Copeland A."/>
            <person name="Barry K.W."/>
            <person name="Cichocki N."/>
            <person name="Veneault-Fourrey C."/>
            <person name="LaButti K."/>
            <person name="Lindquist E.A."/>
            <person name="Lipzen A."/>
            <person name="Lundell T."/>
            <person name="Morin E."/>
            <person name="Murat C."/>
            <person name="Riley R."/>
            <person name="Ohm R."/>
            <person name="Sun H."/>
            <person name="Tunlid A."/>
            <person name="Henrissat B."/>
            <person name="Grigoriev I.V."/>
            <person name="Hibbett D.S."/>
            <person name="Martin F."/>
        </authorList>
    </citation>
    <scope>NUCLEOTIDE SEQUENCE [LARGE SCALE GENOMIC DNA]</scope>
    <source>
        <strain evidence="20">Zn</strain>
    </source>
</reference>
<dbReference type="PROSITE" id="PS50255">
    <property type="entry name" value="CYTOCHROME_B5_2"/>
    <property type="match status" value="1"/>
</dbReference>
<dbReference type="InParanoid" id="A0A0C3DW24"/>
<reference evidence="19 20" key="1">
    <citation type="submission" date="2014-04" db="EMBL/GenBank/DDBJ databases">
        <authorList>
            <consortium name="DOE Joint Genome Institute"/>
            <person name="Kuo A."/>
            <person name="Martino E."/>
            <person name="Perotto S."/>
            <person name="Kohler A."/>
            <person name="Nagy L.G."/>
            <person name="Floudas D."/>
            <person name="Copeland A."/>
            <person name="Barry K.W."/>
            <person name="Cichocki N."/>
            <person name="Veneault-Fourrey C."/>
            <person name="LaButti K."/>
            <person name="Lindquist E.A."/>
            <person name="Lipzen A."/>
            <person name="Lundell T."/>
            <person name="Morin E."/>
            <person name="Murat C."/>
            <person name="Sun H."/>
            <person name="Tunlid A."/>
            <person name="Henrissat B."/>
            <person name="Grigoriev I.V."/>
            <person name="Hibbett D.S."/>
            <person name="Martin F."/>
            <person name="Nordberg H.P."/>
            <person name="Cantor M.N."/>
            <person name="Hua S.X."/>
        </authorList>
    </citation>
    <scope>NUCLEOTIDE SEQUENCE [LARGE SCALE GENOMIC DNA]</scope>
    <source>
        <strain evidence="19 20">Zn</strain>
    </source>
</reference>
<evidence type="ECO:0000256" key="6">
    <source>
        <dbReference type="ARBA" id="ARBA00022630"/>
    </source>
</evidence>
<dbReference type="GO" id="GO:0046872">
    <property type="term" value="F:metal ion binding"/>
    <property type="evidence" value="ECO:0007669"/>
    <property type="project" value="UniProtKB-KW"/>
</dbReference>
<dbReference type="Proteomes" id="UP000054321">
    <property type="component" value="Unassembled WGS sequence"/>
</dbReference>
<evidence type="ECO:0000256" key="10">
    <source>
        <dbReference type="ARBA" id="ARBA00023004"/>
    </source>
</evidence>
<gene>
    <name evidence="19" type="ORF">OIDMADRAFT_112131</name>
</gene>
<dbReference type="CDD" id="cd02922">
    <property type="entry name" value="FCB2_FMN"/>
    <property type="match status" value="1"/>
</dbReference>
<keyword evidence="5" id="KW-0349">Heme</keyword>
<keyword evidence="8" id="KW-0479">Metal-binding</keyword>
<feature type="domain" description="Cytochrome b5 heme-binding" evidence="17">
    <location>
        <begin position="2"/>
        <end position="79"/>
    </location>
</feature>
<evidence type="ECO:0000256" key="3">
    <source>
        <dbReference type="ARBA" id="ARBA00004569"/>
    </source>
</evidence>
<keyword evidence="9" id="KW-0560">Oxidoreductase</keyword>
<dbReference type="InterPro" id="IPR000262">
    <property type="entry name" value="FMN-dep_DH"/>
</dbReference>
<comment type="subunit">
    <text evidence="4">Homotetramer.</text>
</comment>
<dbReference type="STRING" id="913774.A0A0C3DW24"/>
<proteinExistence type="inferred from homology"/>
<comment type="similarity">
    <text evidence="14">In the N-terminal section; belongs to the cytochrome b5 family.</text>
</comment>
<dbReference type="AlphaFoldDB" id="A0A0C3DW24"/>
<dbReference type="InterPro" id="IPR036400">
    <property type="entry name" value="Cyt_B5-like_heme/steroid_sf"/>
</dbReference>
<evidence type="ECO:0000256" key="1">
    <source>
        <dbReference type="ARBA" id="ARBA00001917"/>
    </source>
</evidence>
<comment type="subcellular location">
    <subcellularLocation>
        <location evidence="3">Mitochondrion intermembrane space</location>
    </subcellularLocation>
</comment>
<evidence type="ECO:0000313" key="20">
    <source>
        <dbReference type="Proteomes" id="UP000054321"/>
    </source>
</evidence>
<evidence type="ECO:0000259" key="17">
    <source>
        <dbReference type="PROSITE" id="PS50255"/>
    </source>
</evidence>
<dbReference type="SUPFAM" id="SSF51395">
    <property type="entry name" value="FMN-linked oxidoreductases"/>
    <property type="match status" value="1"/>
</dbReference>
<dbReference type="InterPro" id="IPR037458">
    <property type="entry name" value="L-MDH/L-LDH_FMN-bd"/>
</dbReference>
<dbReference type="Gene3D" id="3.20.20.70">
    <property type="entry name" value="Aldolase class I"/>
    <property type="match status" value="1"/>
</dbReference>
<keyword evidence="11" id="KW-0496">Mitochondrion</keyword>
<dbReference type="EC" id="1.1.2.3" evidence="15"/>
<dbReference type="HOGENOM" id="CLU_020639_1_1_1"/>
<dbReference type="PROSITE" id="PS51349">
    <property type="entry name" value="FMN_HYDROXY_ACID_DH_2"/>
    <property type="match status" value="1"/>
</dbReference>
<sequence length="494" mass="53733">MARIISALEISKHCLPEDLWIVVDDTVYEMTDFAPDHPGGANIIQRYAGRDASRAYAEVHPPSLIKTSLPASQILGTIDPSTITEEWMKAYPSMNTAGDSPARPPLEALINTYDFVSSARQSLTPKAWAFYSSAATDLHTKTRNAAAYSDIGLRPRILTNVKVVDTRTTMLGQRMTVPIFCSPTSMVKLAHPDGEKAIARGCRAAGIPQCISTSASFPIAEIVDAVKGPGKYGELEGPLPIFFQLYVNKEREKSEQLLRHVEELGIKAILVTVDAPVAGKREADERIKADETVSTPMSGTTAKNDAKGGALGRIMAGFIDASLSWDDIPWLRRCTNLPIVLKGIQTAMDAKKAMENGIDAILLSNHGGRSLDTSPAPILVLLELQKCCPEVFDKMEIFVDGGIMRGTDVFKALCLGARSVGIGRGFLFASTYGPEGVEKFVDILKDELETTMRMMGITHLSQVHPGLLNTRAVDHLIPDGEGHPYAKWSPKARF</sequence>
<keyword evidence="7" id="KW-0288">FMN</keyword>
<evidence type="ECO:0000256" key="2">
    <source>
        <dbReference type="ARBA" id="ARBA00001970"/>
    </source>
</evidence>
<dbReference type="GO" id="GO:0005758">
    <property type="term" value="C:mitochondrial intermembrane space"/>
    <property type="evidence" value="ECO:0007669"/>
    <property type="project" value="UniProtKB-SubCell"/>
</dbReference>
<evidence type="ECO:0000256" key="14">
    <source>
        <dbReference type="ARBA" id="ARBA00061589"/>
    </source>
</evidence>
<protein>
    <recommendedName>
        <fullName evidence="16">L-lactate dehydrogenase (cytochrome)</fullName>
        <ecNumber evidence="15">1.1.2.3</ecNumber>
    </recommendedName>
</protein>